<dbReference type="InterPro" id="IPR004513">
    <property type="entry name" value="FtsX"/>
</dbReference>
<evidence type="ECO:0000256" key="7">
    <source>
        <dbReference type="ARBA" id="ARBA00022618"/>
    </source>
</evidence>
<feature type="transmembrane region" description="Helical" evidence="13">
    <location>
        <begin position="291"/>
        <end position="316"/>
    </location>
</feature>
<evidence type="ECO:0000259" key="15">
    <source>
        <dbReference type="Pfam" id="PF18075"/>
    </source>
</evidence>
<feature type="transmembrane region" description="Helical" evidence="13">
    <location>
        <begin position="197"/>
        <end position="217"/>
    </location>
</feature>
<reference evidence="16 17" key="1">
    <citation type="submission" date="2016-10" db="EMBL/GenBank/DDBJ databases">
        <authorList>
            <person name="de Groot N.N."/>
        </authorList>
    </citation>
    <scope>NUCLEOTIDE SEQUENCE [LARGE SCALE GENOMIC DNA]</scope>
    <source>
        <strain evidence="16 17">DSM 16957</strain>
    </source>
</reference>
<evidence type="ECO:0000256" key="6">
    <source>
        <dbReference type="ARBA" id="ARBA00022519"/>
    </source>
</evidence>
<protein>
    <recommendedName>
        <fullName evidence="4 12">Cell division protein FtsX</fullName>
    </recommendedName>
</protein>
<evidence type="ECO:0000313" key="17">
    <source>
        <dbReference type="Proteomes" id="UP000199603"/>
    </source>
</evidence>
<dbReference type="EMBL" id="FNAG01000003">
    <property type="protein sequence ID" value="SDD55486.1"/>
    <property type="molecule type" value="Genomic_DNA"/>
</dbReference>
<feature type="domain" description="ABC3 transporter permease C-terminal" evidence="14">
    <location>
        <begin position="201"/>
        <end position="278"/>
    </location>
</feature>
<dbReference type="Pfam" id="PF18075">
    <property type="entry name" value="FtsX_ECD"/>
    <property type="match status" value="1"/>
</dbReference>
<keyword evidence="8 13" id="KW-0812">Transmembrane</keyword>
<gene>
    <name evidence="16" type="ORF">SAMN04488509_103203</name>
</gene>
<dbReference type="Pfam" id="PF02687">
    <property type="entry name" value="FtsX"/>
    <property type="match status" value="1"/>
</dbReference>
<evidence type="ECO:0000313" key="16">
    <source>
        <dbReference type="EMBL" id="SDD55486.1"/>
    </source>
</evidence>
<dbReference type="Proteomes" id="UP000199603">
    <property type="component" value="Unassembled WGS sequence"/>
</dbReference>
<dbReference type="GO" id="GO:0051301">
    <property type="term" value="P:cell division"/>
    <property type="evidence" value="ECO:0007669"/>
    <property type="project" value="UniProtKB-KW"/>
</dbReference>
<evidence type="ECO:0000256" key="8">
    <source>
        <dbReference type="ARBA" id="ARBA00022692"/>
    </source>
</evidence>
<evidence type="ECO:0000256" key="2">
    <source>
        <dbReference type="ARBA" id="ARBA00007379"/>
    </source>
</evidence>
<evidence type="ECO:0000256" key="4">
    <source>
        <dbReference type="ARBA" id="ARBA00021907"/>
    </source>
</evidence>
<sequence length="331" mass="35110">MSRNRRRRPPAAPRVAAAPRGFAAALAHWRDLHLYSLVSSLGRIATRPFATALTVGVMAIAMVLPLALALMLDNLKGLSGAVEQAREIGVFLELDLDEAAQQQLQQAARDLPGVAEVSLRTTEQGLAEFQRYAGFGEALALLDDNPIPAVLDVAPVLDADLPTLVGALESLPGVELVQHDAVWRQRLEAWLQLGERAVVALGLLLLAGALLVVGNTVRLDVQGRAEEIAVIQLLGGTAGFIRRPFLYLGAWYGLLSGLLALALLALLQFGLAGPVDALIRSYDSGFRLRGFGIPATLAVPCAAAALGWLGAFLAVGHHLRQGQSGRTVDVE</sequence>
<keyword evidence="7 12" id="KW-0132">Cell division</keyword>
<feature type="transmembrane region" description="Helical" evidence="13">
    <location>
        <begin position="49"/>
        <end position="72"/>
    </location>
</feature>
<evidence type="ECO:0000256" key="11">
    <source>
        <dbReference type="ARBA" id="ARBA00023306"/>
    </source>
</evidence>
<evidence type="ECO:0000256" key="10">
    <source>
        <dbReference type="ARBA" id="ARBA00023136"/>
    </source>
</evidence>
<dbReference type="InterPro" id="IPR047590">
    <property type="entry name" value="FtsX_proteobact-type"/>
</dbReference>
<organism evidence="16 17">
    <name type="scientific">Aquimonas voraii</name>
    <dbReference type="NCBI Taxonomy" id="265719"/>
    <lineage>
        <taxon>Bacteria</taxon>
        <taxon>Pseudomonadati</taxon>
        <taxon>Pseudomonadota</taxon>
        <taxon>Gammaproteobacteria</taxon>
        <taxon>Lysobacterales</taxon>
        <taxon>Lysobacteraceae</taxon>
        <taxon>Aquimonas</taxon>
    </lineage>
</organism>
<dbReference type="AlphaFoldDB" id="A0A1G6VRL2"/>
<dbReference type="STRING" id="265719.SAMN04488509_103203"/>
<dbReference type="GO" id="GO:0005886">
    <property type="term" value="C:plasma membrane"/>
    <property type="evidence" value="ECO:0007669"/>
    <property type="project" value="UniProtKB-SubCell"/>
</dbReference>
<comment type="similarity">
    <text evidence="2 12">Belongs to the ABC-4 integral membrane protein family. FtsX subfamily.</text>
</comment>
<dbReference type="PANTHER" id="PTHR47755">
    <property type="entry name" value="CELL DIVISION PROTEIN FTSX"/>
    <property type="match status" value="1"/>
</dbReference>
<dbReference type="InterPro" id="IPR040690">
    <property type="entry name" value="FtsX_ECD"/>
</dbReference>
<evidence type="ECO:0000256" key="12">
    <source>
        <dbReference type="PIRNR" id="PIRNR003097"/>
    </source>
</evidence>
<dbReference type="InterPro" id="IPR003838">
    <property type="entry name" value="ABC3_permease_C"/>
</dbReference>
<feature type="domain" description="FtsX extracellular" evidence="15">
    <location>
        <begin position="87"/>
        <end position="177"/>
    </location>
</feature>
<evidence type="ECO:0000259" key="14">
    <source>
        <dbReference type="Pfam" id="PF02687"/>
    </source>
</evidence>
<dbReference type="NCBIfam" id="TIGR00439">
    <property type="entry name" value="FtsX_Gneg"/>
    <property type="match status" value="1"/>
</dbReference>
<feature type="transmembrane region" description="Helical" evidence="13">
    <location>
        <begin position="245"/>
        <end position="271"/>
    </location>
</feature>
<proteinExistence type="inferred from homology"/>
<dbReference type="PANTHER" id="PTHR47755:SF1">
    <property type="entry name" value="CELL DIVISION PROTEIN FTSX"/>
    <property type="match status" value="1"/>
</dbReference>
<evidence type="ECO:0000256" key="9">
    <source>
        <dbReference type="ARBA" id="ARBA00022989"/>
    </source>
</evidence>
<accession>A0A1G6VRL2</accession>
<keyword evidence="9 13" id="KW-1133">Transmembrane helix</keyword>
<dbReference type="Gene3D" id="3.30.70.3040">
    <property type="match status" value="1"/>
</dbReference>
<evidence type="ECO:0000256" key="3">
    <source>
        <dbReference type="ARBA" id="ARBA00011160"/>
    </source>
</evidence>
<keyword evidence="6 12" id="KW-0997">Cell inner membrane</keyword>
<name>A0A1G6VRL2_9GAMM</name>
<comment type="subcellular location">
    <subcellularLocation>
        <location evidence="1">Cell inner membrane</location>
        <topology evidence="1">Multi-pass membrane protein</topology>
    </subcellularLocation>
</comment>
<dbReference type="PIRSF" id="PIRSF003097">
    <property type="entry name" value="FtsX"/>
    <property type="match status" value="1"/>
</dbReference>
<evidence type="ECO:0000256" key="5">
    <source>
        <dbReference type="ARBA" id="ARBA00022475"/>
    </source>
</evidence>
<keyword evidence="11 12" id="KW-0131">Cell cycle</keyword>
<dbReference type="GO" id="GO:0032153">
    <property type="term" value="C:cell division site"/>
    <property type="evidence" value="ECO:0007669"/>
    <property type="project" value="TreeGrafter"/>
</dbReference>
<comment type="function">
    <text evidence="12">Part of the ABC transporter FtsEX involved in cellular division.</text>
</comment>
<evidence type="ECO:0000256" key="1">
    <source>
        <dbReference type="ARBA" id="ARBA00004429"/>
    </source>
</evidence>
<keyword evidence="5 12" id="KW-1003">Cell membrane</keyword>
<evidence type="ECO:0000256" key="13">
    <source>
        <dbReference type="SAM" id="Phobius"/>
    </source>
</evidence>
<comment type="subunit">
    <text evidence="3">Forms a membrane-associated complex with FtsE.</text>
</comment>
<keyword evidence="10 12" id="KW-0472">Membrane</keyword>
<keyword evidence="17" id="KW-1185">Reference proteome</keyword>